<dbReference type="Proteomes" id="UP001628668">
    <property type="component" value="Unassembled WGS sequence"/>
</dbReference>
<sequence>MKKVLGDRCSKHFLFVVEFKNNFYKKTTRIRGGIPLNKELAPNKE</sequence>
<evidence type="ECO:0000313" key="2">
    <source>
        <dbReference type="Proteomes" id="UP001628668"/>
    </source>
</evidence>
<dbReference type="RefSeq" id="WP_411158890.1">
    <property type="nucleotide sequence ID" value="NZ_JBJOSA010000001.1"/>
</dbReference>
<evidence type="ECO:0000313" key="1">
    <source>
        <dbReference type="EMBL" id="MFL8935462.1"/>
    </source>
</evidence>
<name>A0ABW8VMN6_9BACI</name>
<protein>
    <submittedName>
        <fullName evidence="1">Uncharacterized protein</fullName>
    </submittedName>
</protein>
<reference evidence="1 2" key="1">
    <citation type="submission" date="2024-12" db="EMBL/GenBank/DDBJ databases">
        <authorList>
            <person name="Li X."/>
            <person name="Zhang D."/>
        </authorList>
    </citation>
    <scope>NUCLEOTIDE SEQUENCE [LARGE SCALE GENOMIC DNA]</scope>
    <source>
        <strain evidence="1 2">JCM19602</strain>
    </source>
</reference>
<gene>
    <name evidence="1" type="ORF">ACKA06_01570</name>
</gene>
<organism evidence="1 2">
    <name type="scientific">Rossellomorea oryzaecorticis</name>
    <dbReference type="NCBI Taxonomy" id="1396505"/>
    <lineage>
        <taxon>Bacteria</taxon>
        <taxon>Bacillati</taxon>
        <taxon>Bacillota</taxon>
        <taxon>Bacilli</taxon>
        <taxon>Bacillales</taxon>
        <taxon>Bacillaceae</taxon>
        <taxon>Rossellomorea</taxon>
    </lineage>
</organism>
<keyword evidence="2" id="KW-1185">Reference proteome</keyword>
<accession>A0ABW8VMN6</accession>
<proteinExistence type="predicted"/>
<comment type="caution">
    <text evidence="1">The sequence shown here is derived from an EMBL/GenBank/DDBJ whole genome shotgun (WGS) entry which is preliminary data.</text>
</comment>
<dbReference type="EMBL" id="JBJOSA010000001">
    <property type="protein sequence ID" value="MFL8935462.1"/>
    <property type="molecule type" value="Genomic_DNA"/>
</dbReference>